<keyword evidence="3" id="KW-0479">Metal-binding</keyword>
<evidence type="ECO:0000256" key="5">
    <source>
        <dbReference type="ARBA" id="ARBA00022771"/>
    </source>
</evidence>
<evidence type="ECO:0000256" key="6">
    <source>
        <dbReference type="ARBA" id="ARBA00022786"/>
    </source>
</evidence>
<dbReference type="InterPro" id="IPR047546">
    <property type="entry name" value="Rcat_RBR_RNF216"/>
</dbReference>
<keyword evidence="4" id="KW-0677">Repeat</keyword>
<evidence type="ECO:0000313" key="10">
    <source>
        <dbReference type="EMBL" id="KAJ8060216.1"/>
    </source>
</evidence>
<feature type="compositionally biased region" description="Acidic residues" evidence="8">
    <location>
        <begin position="700"/>
        <end position="725"/>
    </location>
</feature>
<dbReference type="Gene3D" id="3.30.40.10">
    <property type="entry name" value="Zinc/RING finger domain, C3HC4 (zinc finger)"/>
    <property type="match status" value="1"/>
</dbReference>
<keyword evidence="11" id="KW-1185">Reference proteome</keyword>
<dbReference type="GO" id="GO:0016740">
    <property type="term" value="F:transferase activity"/>
    <property type="evidence" value="ECO:0007669"/>
    <property type="project" value="UniProtKB-KW"/>
</dbReference>
<keyword evidence="6" id="KW-0833">Ubl conjugation pathway</keyword>
<dbReference type="InterPro" id="IPR013083">
    <property type="entry name" value="Znf_RING/FYVE/PHD"/>
</dbReference>
<feature type="compositionally biased region" description="Low complexity" evidence="8">
    <location>
        <begin position="866"/>
        <end position="890"/>
    </location>
</feature>
<feature type="compositionally biased region" description="Acidic residues" evidence="8">
    <location>
        <begin position="32"/>
        <end position="43"/>
    </location>
</feature>
<name>A0A9X0ACA4_9HELO</name>
<accession>A0A9X0ACA4</accession>
<feature type="domain" description="RING-type" evidence="9">
    <location>
        <begin position="391"/>
        <end position="614"/>
    </location>
</feature>
<sequence length="1294" mass="144925">MSQTLPLSHPNGPRNKSAYIKNEVDKIIEISDSSDSDDYEDAYDSPQLPTHPPRPELPNRPLGGFFGANNQMINLVDDGDLDLPYASRIPRPVAAALPNHKIMNNLPNAKNGEPVINWADWMDGDNDEEVNRALWEDYTLQAEFNRSSNPTRSFAQSSDSDQPIQQTANNPPQPKMETKMECINAVVAIFPEICRDHVAGLYESVAPSSDQLIAHILDKADTGSAYPKSKDAQKGLKRKRVLSEEEEAIQKYEATGRMVGPALYLERALTRSILSFEFPQTPMTFIDSTLVSSGHRLFTAYRTLEEAHRTFDVANPPYNKIKNLRRMPIEYREEKLEEAIRGNASPEKTETFKELQACRNIRKSAESRRLAEREAQLAEEENERRAIAEGTMSECACCYCDYPLNRMVHCNSEEVLHWFCRGCARQTAETEIGNSKYELSCMSTDGCEAGFSLEQRNQFLDELTIIALERNEAEAVLRMAGIENLASCPFCPFAAEYPPVEINREFRCQAPDCEKVSCRLCKLESHIPMTCAENAKANGLSIRRQIEEAMSAAMIRNCNKCGTPFVKEEGCNKMTCTRNGCYNVQCYVCSKSCNYDHFNDVRRGGREGNCPLFESVEDRHNNEVRKAEKEALEKVRAEHPEYTEEDLKVKMSENVTKDDEKRKAMDPRNPNAILYRQAIEEPRFHLRIGQRQPPQAHAENDDDGDGDGKEDEVQFMDIFGDDLLDGDGNRDRDKHDAYPFDFPEDPFNQAIFPSERGGGRGREREKERIPGLGALNAGFVADDLGIPFPPARAPVEKNKEVRIGMGMGDMVFGDDFDGLDLFGGWPLNENAAVVGGAGKHGDDGDVKMRGNISREQVGGRAEKQAKAQPQPQPQRQAALQAAQQPPAQRLNFRHPRPEAIREPKVLERVDGRNGNPVIARQQASGKKVDEKAPLKKAEEKNWGVGRYDHRDVFRRRVRLRQVDAHTHAGGQGQGQAPQQNPQQAPQPAAENPQEARQQRKFWGGRERQNQAFDDVVVQVRRQVEARGQGVRAQEVKGQEARQGLGDFNIRDVEFPHLFPEEERRPDRFEQKVASGSGPGTAFRFVPLANKASRLVVPPFPPRPGLVPPPRLVPAQGVPLPEGVVPPQGLIPPQGVRLPQGVVPPQGLPPPPSLFQRLQQQQNPLPIPHHQHLFNNNHNLPFFAPLQLPPPPPLFAPMQNRVGDNFDNFLPFPDQNAQPPPGLHGNGNGNAYPECDVLRARLYDQFVERRPQIPLPLGGEGEGGGGEVFRRPGFRMGMDGGYVPEGGEREGKEDY</sequence>
<evidence type="ECO:0000256" key="8">
    <source>
        <dbReference type="SAM" id="MobiDB-lite"/>
    </source>
</evidence>
<dbReference type="InterPro" id="IPR047544">
    <property type="entry name" value="RING-HC_RBR_RNF216"/>
</dbReference>
<gene>
    <name evidence="10" type="ORF">OCU04_010559</name>
</gene>
<organism evidence="10 11">
    <name type="scientific">Sclerotinia nivalis</name>
    <dbReference type="NCBI Taxonomy" id="352851"/>
    <lineage>
        <taxon>Eukaryota</taxon>
        <taxon>Fungi</taxon>
        <taxon>Dikarya</taxon>
        <taxon>Ascomycota</taxon>
        <taxon>Pezizomycotina</taxon>
        <taxon>Leotiomycetes</taxon>
        <taxon>Helotiales</taxon>
        <taxon>Sclerotiniaceae</taxon>
        <taxon>Sclerotinia</taxon>
    </lineage>
</organism>
<evidence type="ECO:0000256" key="4">
    <source>
        <dbReference type="ARBA" id="ARBA00022737"/>
    </source>
</evidence>
<feature type="region of interest" description="Disordered" evidence="8">
    <location>
        <begin position="687"/>
        <end position="764"/>
    </location>
</feature>
<keyword evidence="5" id="KW-0863">Zinc-finger</keyword>
<dbReference type="OrthoDB" id="10009520at2759"/>
<proteinExistence type="predicted"/>
<feature type="region of interest" description="Disordered" evidence="8">
    <location>
        <begin position="30"/>
        <end position="58"/>
    </location>
</feature>
<dbReference type="InterPro" id="IPR047545">
    <property type="entry name" value="BRcat_RBR_RNF216"/>
</dbReference>
<dbReference type="SUPFAM" id="SSF57850">
    <property type="entry name" value="RING/U-box"/>
    <property type="match status" value="1"/>
</dbReference>
<comment type="pathway">
    <text evidence="1">Protein modification; protein ubiquitination.</text>
</comment>
<feature type="compositionally biased region" description="Polar residues" evidence="8">
    <location>
        <begin position="146"/>
        <end position="170"/>
    </location>
</feature>
<feature type="compositionally biased region" description="Basic and acidic residues" evidence="8">
    <location>
        <begin position="895"/>
        <end position="911"/>
    </location>
</feature>
<evidence type="ECO:0000313" key="11">
    <source>
        <dbReference type="Proteomes" id="UP001152300"/>
    </source>
</evidence>
<feature type="compositionally biased region" description="Gly residues" evidence="8">
    <location>
        <begin position="1257"/>
        <end position="1266"/>
    </location>
</feature>
<feature type="region of interest" description="Disordered" evidence="8">
    <location>
        <begin position="146"/>
        <end position="176"/>
    </location>
</feature>
<dbReference type="EMBL" id="JAPEIS010000013">
    <property type="protein sequence ID" value="KAJ8060216.1"/>
    <property type="molecule type" value="Genomic_DNA"/>
</dbReference>
<comment type="caution">
    <text evidence="10">The sequence shown here is derived from an EMBL/GenBank/DDBJ whole genome shotgun (WGS) entry which is preliminary data.</text>
</comment>
<evidence type="ECO:0000256" key="2">
    <source>
        <dbReference type="ARBA" id="ARBA00022679"/>
    </source>
</evidence>
<evidence type="ECO:0000256" key="7">
    <source>
        <dbReference type="ARBA" id="ARBA00022833"/>
    </source>
</evidence>
<evidence type="ECO:0000256" key="1">
    <source>
        <dbReference type="ARBA" id="ARBA00004906"/>
    </source>
</evidence>
<keyword evidence="2" id="KW-0808">Transferase</keyword>
<reference evidence="10" key="1">
    <citation type="submission" date="2022-11" db="EMBL/GenBank/DDBJ databases">
        <title>Genome Resource of Sclerotinia nivalis Strain SnTB1, a Plant Pathogen Isolated from American Ginseng.</title>
        <authorList>
            <person name="Fan S."/>
        </authorList>
    </citation>
    <scope>NUCLEOTIDE SEQUENCE</scope>
    <source>
        <strain evidence="10">SnTB1</strain>
    </source>
</reference>
<feature type="compositionally biased region" description="Basic and acidic residues" evidence="8">
    <location>
        <begin position="1285"/>
        <end position="1294"/>
    </location>
</feature>
<dbReference type="CDD" id="cd20339">
    <property type="entry name" value="BRcat_RBR_RNF216"/>
    <property type="match status" value="1"/>
</dbReference>
<dbReference type="Gene3D" id="1.20.120.1750">
    <property type="match status" value="1"/>
</dbReference>
<feature type="region of interest" description="Disordered" evidence="8">
    <location>
        <begin position="1252"/>
        <end position="1294"/>
    </location>
</feature>
<feature type="region of interest" description="Disordered" evidence="8">
    <location>
        <begin position="855"/>
        <end position="934"/>
    </location>
</feature>
<evidence type="ECO:0000256" key="3">
    <source>
        <dbReference type="ARBA" id="ARBA00022723"/>
    </source>
</evidence>
<dbReference type="CDD" id="cd20353">
    <property type="entry name" value="Rcat_RBR_RNF216"/>
    <property type="match status" value="1"/>
</dbReference>
<dbReference type="Pfam" id="PF26200">
    <property type="entry name" value="Rcat_RNF216"/>
    <property type="match status" value="1"/>
</dbReference>
<evidence type="ECO:0000259" key="9">
    <source>
        <dbReference type="PROSITE" id="PS51873"/>
    </source>
</evidence>
<feature type="region of interest" description="Disordered" evidence="8">
    <location>
        <begin position="965"/>
        <end position="998"/>
    </location>
</feature>
<dbReference type="Proteomes" id="UP001152300">
    <property type="component" value="Unassembled WGS sequence"/>
</dbReference>
<dbReference type="GO" id="GO:0008270">
    <property type="term" value="F:zinc ion binding"/>
    <property type="evidence" value="ECO:0007669"/>
    <property type="project" value="UniProtKB-KW"/>
</dbReference>
<keyword evidence="7" id="KW-0862">Zinc</keyword>
<feature type="compositionally biased region" description="Pro residues" evidence="8">
    <location>
        <begin position="49"/>
        <end position="58"/>
    </location>
</feature>
<dbReference type="InterPro" id="IPR051628">
    <property type="entry name" value="LUBAC_E3_Ligases"/>
</dbReference>
<dbReference type="InterPro" id="IPR044066">
    <property type="entry name" value="TRIAD_supradom"/>
</dbReference>
<dbReference type="PANTHER" id="PTHR22770">
    <property type="entry name" value="UBIQUITIN CONJUGATING ENZYME 7 INTERACTING PROTEIN-RELATED"/>
    <property type="match status" value="1"/>
</dbReference>
<protein>
    <recommendedName>
        <fullName evidence="9">RING-type domain-containing protein</fullName>
    </recommendedName>
</protein>
<dbReference type="PROSITE" id="PS51873">
    <property type="entry name" value="TRIAD"/>
    <property type="match status" value="1"/>
</dbReference>
<dbReference type="PANTHER" id="PTHR22770:SF47">
    <property type="entry name" value="E3 UBIQUITIN-PROTEIN LIGASE RNF216"/>
    <property type="match status" value="1"/>
</dbReference>
<dbReference type="CDD" id="cd16630">
    <property type="entry name" value="RING-HC_RBR_RNF216"/>
    <property type="match status" value="1"/>
</dbReference>
<feature type="compositionally biased region" description="Basic and acidic residues" evidence="8">
    <location>
        <begin position="727"/>
        <end position="738"/>
    </location>
</feature>
<feature type="compositionally biased region" description="Low complexity" evidence="8">
    <location>
        <begin position="974"/>
        <end position="995"/>
    </location>
</feature>